<evidence type="ECO:0000313" key="9">
    <source>
        <dbReference type="Proteomes" id="UP000315783"/>
    </source>
</evidence>
<keyword evidence="2 6" id="KW-0812">Transmembrane</keyword>
<dbReference type="AlphaFoldDB" id="A0A545UMF2"/>
<dbReference type="EMBL" id="SPUK01000025">
    <property type="protein sequence ID" value="TQV90633.1"/>
    <property type="molecule type" value="Genomic_DNA"/>
</dbReference>
<dbReference type="STRING" id="43265.A0A545UMF2"/>
<comment type="subcellular location">
    <subcellularLocation>
        <location evidence="1">Membrane</location>
        <topology evidence="1">Multi-pass membrane protein</topology>
    </subcellularLocation>
</comment>
<dbReference type="GO" id="GO:0016020">
    <property type="term" value="C:membrane"/>
    <property type="evidence" value="ECO:0007669"/>
    <property type="project" value="UniProtKB-SubCell"/>
</dbReference>
<evidence type="ECO:0000313" key="8">
    <source>
        <dbReference type="EMBL" id="TQV90633.1"/>
    </source>
</evidence>
<evidence type="ECO:0000256" key="1">
    <source>
        <dbReference type="ARBA" id="ARBA00004141"/>
    </source>
</evidence>
<comment type="similarity">
    <text evidence="5">Belongs to the SAT4 family.</text>
</comment>
<organism evidence="8 9">
    <name type="scientific">Cordyceps javanica</name>
    <dbReference type="NCBI Taxonomy" id="43265"/>
    <lineage>
        <taxon>Eukaryota</taxon>
        <taxon>Fungi</taxon>
        <taxon>Dikarya</taxon>
        <taxon>Ascomycota</taxon>
        <taxon>Pezizomycotina</taxon>
        <taxon>Sordariomycetes</taxon>
        <taxon>Hypocreomycetidae</taxon>
        <taxon>Hypocreales</taxon>
        <taxon>Cordycipitaceae</taxon>
        <taxon>Cordyceps</taxon>
    </lineage>
</organism>
<comment type="caution">
    <text evidence="8">The sequence shown here is derived from an EMBL/GenBank/DDBJ whole genome shotgun (WGS) entry which is preliminary data.</text>
</comment>
<keyword evidence="3 6" id="KW-1133">Transmembrane helix</keyword>
<name>A0A545UMF2_9HYPO</name>
<evidence type="ECO:0000256" key="2">
    <source>
        <dbReference type="ARBA" id="ARBA00022692"/>
    </source>
</evidence>
<dbReference type="Pfam" id="PF20684">
    <property type="entry name" value="Fung_rhodopsin"/>
    <property type="match status" value="1"/>
</dbReference>
<feature type="transmembrane region" description="Helical" evidence="6">
    <location>
        <begin position="108"/>
        <end position="129"/>
    </location>
</feature>
<evidence type="ECO:0000259" key="7">
    <source>
        <dbReference type="Pfam" id="PF20684"/>
    </source>
</evidence>
<keyword evidence="4 6" id="KW-0472">Membrane</keyword>
<feature type="domain" description="Rhodopsin" evidence="7">
    <location>
        <begin position="137"/>
        <end position="368"/>
    </location>
</feature>
<feature type="transmembrane region" description="Helical" evidence="6">
    <location>
        <begin position="218"/>
        <end position="240"/>
    </location>
</feature>
<evidence type="ECO:0000256" key="4">
    <source>
        <dbReference type="ARBA" id="ARBA00023136"/>
    </source>
</evidence>
<proteinExistence type="inferred from homology"/>
<evidence type="ECO:0000256" key="5">
    <source>
        <dbReference type="ARBA" id="ARBA00038359"/>
    </source>
</evidence>
<dbReference type="Proteomes" id="UP000315783">
    <property type="component" value="Unassembled WGS sequence"/>
</dbReference>
<protein>
    <submittedName>
        <fullName evidence="8">CFEM domain-containing protein</fullName>
    </submittedName>
</protein>
<evidence type="ECO:0000256" key="3">
    <source>
        <dbReference type="ARBA" id="ARBA00022989"/>
    </source>
</evidence>
<feature type="transmembrane region" description="Helical" evidence="6">
    <location>
        <begin position="186"/>
        <end position="206"/>
    </location>
</feature>
<sequence>MPAVANVSATSYAAPVPTPWMPPSTMYSVAENMSTEWPRCAVPCLEQHCALLSDSDSSSCLCAIDTKRAIDHCILGSCGMPEAIFSRNLTETTCKTPVRSRNGELKTMILAVTPFTVFFVSLRITYKLFFTASRCPNREEWTLLAAIVAGLAALGVIFFGVTANGMGTDVWGLDLATLISFRRHFVVAQICYVVLMLLLKLTYSLFYLNIFLGRRIRALIWATICVHVAITAACTLVVILQCVPLDYQWNKFENIHDDSMSGHCININAAAWVNSIFSCTSDLWLLAIPMSQLHKLNLHWKKKVGAALMFGTGASVTVVSFLRLASVRYYASTSNPTWDQWGIMYWSTVEIELGFICSSLPTIRLLLVRLAPGVFGSASNNPP</sequence>
<dbReference type="InterPro" id="IPR052337">
    <property type="entry name" value="SAT4-like"/>
</dbReference>
<feature type="transmembrane region" description="Helical" evidence="6">
    <location>
        <begin position="307"/>
        <end position="331"/>
    </location>
</feature>
<keyword evidence="9" id="KW-1185">Reference proteome</keyword>
<reference evidence="8 9" key="1">
    <citation type="journal article" date="2019" name="Appl. Microbiol. Biotechnol.">
        <title>Genome sequence of Isaria javanica and comparative genome analysis insights into family S53 peptidase evolution in fungal entomopathogens.</title>
        <authorList>
            <person name="Lin R."/>
            <person name="Zhang X."/>
            <person name="Xin B."/>
            <person name="Zou M."/>
            <person name="Gao Y."/>
            <person name="Qin F."/>
            <person name="Hu Q."/>
            <person name="Xie B."/>
            <person name="Cheng X."/>
        </authorList>
    </citation>
    <scope>NUCLEOTIDE SEQUENCE [LARGE SCALE GENOMIC DNA]</scope>
    <source>
        <strain evidence="8 9">IJ1G</strain>
    </source>
</reference>
<dbReference type="PANTHER" id="PTHR33048:SF143">
    <property type="entry name" value="EXTRACELLULAR MEMBRANE PROTEIN CFEM DOMAIN-CONTAINING PROTEIN-RELATED"/>
    <property type="match status" value="1"/>
</dbReference>
<dbReference type="OrthoDB" id="4869838at2759"/>
<gene>
    <name evidence="8" type="ORF">IF1G_10785</name>
</gene>
<dbReference type="PANTHER" id="PTHR33048">
    <property type="entry name" value="PTH11-LIKE INTEGRAL MEMBRANE PROTEIN (AFU_ORTHOLOGUE AFUA_5G11245)"/>
    <property type="match status" value="1"/>
</dbReference>
<dbReference type="InterPro" id="IPR049326">
    <property type="entry name" value="Rhodopsin_dom_fungi"/>
</dbReference>
<evidence type="ECO:0000256" key="6">
    <source>
        <dbReference type="SAM" id="Phobius"/>
    </source>
</evidence>
<accession>A0A545UMF2</accession>
<feature type="transmembrane region" description="Helical" evidence="6">
    <location>
        <begin position="141"/>
        <end position="166"/>
    </location>
</feature>